<dbReference type="AlphaFoldDB" id="A0A8B7C067"/>
<evidence type="ECO:0000256" key="1">
    <source>
        <dbReference type="ARBA" id="ARBA00008690"/>
    </source>
</evidence>
<dbReference type="RefSeq" id="XP_008788986.2">
    <property type="nucleotide sequence ID" value="XM_008790764.2"/>
</dbReference>
<dbReference type="GeneID" id="103706613"/>
<accession>A0A8B7C067</accession>
<evidence type="ECO:0000256" key="2">
    <source>
        <dbReference type="SAM" id="MobiDB-lite"/>
    </source>
</evidence>
<feature type="compositionally biased region" description="Polar residues" evidence="2">
    <location>
        <begin position="150"/>
        <end position="163"/>
    </location>
</feature>
<dbReference type="Pfam" id="PF11250">
    <property type="entry name" value="FAF"/>
    <property type="match status" value="1"/>
</dbReference>
<dbReference type="PANTHER" id="PTHR33155:SF9">
    <property type="entry name" value="FANTASTIC FOUR-LIKE PROTEIN (DUF3049)"/>
    <property type="match status" value="1"/>
</dbReference>
<evidence type="ECO:0000259" key="3">
    <source>
        <dbReference type="Pfam" id="PF11250"/>
    </source>
</evidence>
<feature type="region of interest" description="Disordered" evidence="2">
    <location>
        <begin position="82"/>
        <end position="113"/>
    </location>
</feature>
<dbReference type="InterPro" id="IPR046431">
    <property type="entry name" value="FAF_dom"/>
</dbReference>
<sequence length="242" mass="27263">MAPWSSLRQMFDQPMLERPTLMESLSWNQIKHVEPTTTSFEMFGEIQFRENSPSSTKSLLPSPLPTMLNHKSLQTYAKELDGKEGGDTKMAKNDPCNGDPNSNDGSSPKNSETLQLCTEGLGFESFDDVEDLTIESGKHLKNQKKEKTDNSQNGYTRTSSHGRSGSKEKFPPPITTIGRGGGRPWIYFKSYRKDGRFVLKEIRIPTQQCLQATRENGRLALQFVHPDEGIGQENDEDSDEEE</sequence>
<dbReference type="PANTHER" id="PTHR33155">
    <property type="entry name" value="FANTASTIC FOUR-LIKE PROTEIN (DUF3049)"/>
    <property type="match status" value="1"/>
</dbReference>
<name>A0A8B7C067_PHODC</name>
<feature type="region of interest" description="Disordered" evidence="2">
    <location>
        <begin position="137"/>
        <end position="181"/>
    </location>
</feature>
<dbReference type="Proteomes" id="UP000228380">
    <property type="component" value="Unplaced"/>
</dbReference>
<keyword evidence="4" id="KW-1185">Reference proteome</keyword>
<dbReference type="InterPro" id="IPR021410">
    <property type="entry name" value="FAF"/>
</dbReference>
<protein>
    <submittedName>
        <fullName evidence="5">Protein FANTASTIC FOUR 3-like</fullName>
    </submittedName>
</protein>
<comment type="similarity">
    <text evidence="1">Belongs to the fantastic four family.</text>
</comment>
<evidence type="ECO:0000313" key="4">
    <source>
        <dbReference type="Proteomes" id="UP000228380"/>
    </source>
</evidence>
<gene>
    <name evidence="5" type="primary">LOC103706613</name>
</gene>
<feature type="compositionally biased region" description="Basic and acidic residues" evidence="2">
    <location>
        <begin position="82"/>
        <end position="92"/>
    </location>
</feature>
<dbReference type="OrthoDB" id="676808at2759"/>
<reference evidence="5" key="1">
    <citation type="submission" date="2025-08" db="UniProtKB">
        <authorList>
            <consortium name="RefSeq"/>
        </authorList>
    </citation>
    <scope>IDENTIFICATION</scope>
    <source>
        <tissue evidence="5">Young leaves</tissue>
    </source>
</reference>
<proteinExistence type="inferred from homology"/>
<organism evidence="4 5">
    <name type="scientific">Phoenix dactylifera</name>
    <name type="common">Date palm</name>
    <dbReference type="NCBI Taxonomy" id="42345"/>
    <lineage>
        <taxon>Eukaryota</taxon>
        <taxon>Viridiplantae</taxon>
        <taxon>Streptophyta</taxon>
        <taxon>Embryophyta</taxon>
        <taxon>Tracheophyta</taxon>
        <taxon>Spermatophyta</taxon>
        <taxon>Magnoliopsida</taxon>
        <taxon>Liliopsida</taxon>
        <taxon>Arecaceae</taxon>
        <taxon>Coryphoideae</taxon>
        <taxon>Phoeniceae</taxon>
        <taxon>Phoenix</taxon>
    </lineage>
</organism>
<feature type="compositionally biased region" description="Polar residues" evidence="2">
    <location>
        <begin position="99"/>
        <end position="113"/>
    </location>
</feature>
<evidence type="ECO:0000313" key="5">
    <source>
        <dbReference type="RefSeq" id="XP_008788986.2"/>
    </source>
</evidence>
<feature type="domain" description="FAF" evidence="3">
    <location>
        <begin position="169"/>
        <end position="223"/>
    </location>
</feature>
<dbReference type="KEGG" id="pda:103706613"/>